<dbReference type="Pfam" id="PF01026">
    <property type="entry name" value="TatD_DNase"/>
    <property type="match status" value="1"/>
</dbReference>
<sequence length="270" mass="30181">MSGKSKRKEIPVFQTPLIETHCHLDYLQQDSTEAILQQARERGVERFITIAVAPDNLDTVRTLADTHDAVYCTQGVHPHEARLYTAEVGQRIRAGAESERVVAIGEIGLDYHYDNSPRAQQRQAFAEQLQIALDMALPIVVHTRDADDDTMAIFREFSGQGLRGVIHSFTSSPELAEFCLQEGFHLGFNGIITFNKAENVRAVVAETPVERILLETDSPFLTPVPFRGKENAPFYLPLVAEKVAELKDSPPEALIRQTTQNARDLFFHGA</sequence>
<dbReference type="CDD" id="cd01310">
    <property type="entry name" value="TatD_DNAse"/>
    <property type="match status" value="1"/>
</dbReference>
<dbReference type="PANTHER" id="PTHR46124">
    <property type="entry name" value="D-AMINOACYL-TRNA DEACYLASE"/>
    <property type="match status" value="1"/>
</dbReference>
<feature type="binding site" evidence="4">
    <location>
        <position position="21"/>
    </location>
    <ligand>
        <name>a divalent metal cation</name>
        <dbReference type="ChEBI" id="CHEBI:60240"/>
        <label>1</label>
    </ligand>
</feature>
<evidence type="ECO:0000256" key="3">
    <source>
        <dbReference type="ARBA" id="ARBA00022801"/>
    </source>
</evidence>
<dbReference type="PROSITE" id="PS01091">
    <property type="entry name" value="TATD_3"/>
    <property type="match status" value="1"/>
</dbReference>
<comment type="similarity">
    <text evidence="1">Belongs to the metallo-dependent hydrolases superfamily. TatD-type hydrolase family.</text>
</comment>
<evidence type="ECO:0000256" key="2">
    <source>
        <dbReference type="ARBA" id="ARBA00022723"/>
    </source>
</evidence>
<dbReference type="GO" id="GO:0046872">
    <property type="term" value="F:metal ion binding"/>
    <property type="evidence" value="ECO:0007669"/>
    <property type="project" value="UniProtKB-KW"/>
</dbReference>
<dbReference type="EMBL" id="SRMF01000003">
    <property type="protein sequence ID" value="TGG93227.1"/>
    <property type="molecule type" value="Genomic_DNA"/>
</dbReference>
<dbReference type="InterPro" id="IPR018228">
    <property type="entry name" value="DNase_TatD-rel_CS"/>
</dbReference>
<dbReference type="NCBIfam" id="TIGR00010">
    <property type="entry name" value="YchF/TatD family DNA exonuclease"/>
    <property type="match status" value="1"/>
</dbReference>
<dbReference type="Gene3D" id="3.20.20.140">
    <property type="entry name" value="Metal-dependent hydrolases"/>
    <property type="match status" value="1"/>
</dbReference>
<feature type="binding site" evidence="4">
    <location>
        <position position="23"/>
    </location>
    <ligand>
        <name>a divalent metal cation</name>
        <dbReference type="ChEBI" id="CHEBI:60240"/>
        <label>1</label>
    </ligand>
</feature>
<organism evidence="5 6">
    <name type="scientific">Natronospirillum operosum</name>
    <dbReference type="NCBI Taxonomy" id="2759953"/>
    <lineage>
        <taxon>Bacteria</taxon>
        <taxon>Pseudomonadati</taxon>
        <taxon>Pseudomonadota</taxon>
        <taxon>Gammaproteobacteria</taxon>
        <taxon>Oceanospirillales</taxon>
        <taxon>Natronospirillaceae</taxon>
        <taxon>Natronospirillum</taxon>
    </lineage>
</organism>
<comment type="caution">
    <text evidence="5">The sequence shown here is derived from an EMBL/GenBank/DDBJ whole genome shotgun (WGS) entry which is preliminary data.</text>
</comment>
<keyword evidence="6" id="KW-1185">Reference proteome</keyword>
<feature type="binding site" evidence="4">
    <location>
        <position position="142"/>
    </location>
    <ligand>
        <name>a divalent metal cation</name>
        <dbReference type="ChEBI" id="CHEBI:60240"/>
        <label>2</label>
    </ligand>
</feature>
<dbReference type="FunFam" id="3.20.20.140:FF:000005">
    <property type="entry name" value="TatD family hydrolase"/>
    <property type="match status" value="1"/>
</dbReference>
<proteinExistence type="inferred from homology"/>
<dbReference type="PANTHER" id="PTHR46124:SF2">
    <property type="entry name" value="D-AMINOACYL-TRNA DEACYLASE"/>
    <property type="match status" value="1"/>
</dbReference>
<evidence type="ECO:0000313" key="6">
    <source>
        <dbReference type="Proteomes" id="UP000297475"/>
    </source>
</evidence>
<dbReference type="SUPFAM" id="SSF51556">
    <property type="entry name" value="Metallo-dependent hydrolases"/>
    <property type="match status" value="1"/>
</dbReference>
<keyword evidence="2 4" id="KW-0479">Metal-binding</keyword>
<dbReference type="AlphaFoldDB" id="A0A4Z0W781"/>
<name>A0A4Z0W781_9GAMM</name>
<gene>
    <name evidence="5" type="ORF">E4656_09200</name>
</gene>
<dbReference type="Proteomes" id="UP000297475">
    <property type="component" value="Unassembled WGS sequence"/>
</dbReference>
<dbReference type="InterPro" id="IPR032466">
    <property type="entry name" value="Metal_Hydrolase"/>
</dbReference>
<dbReference type="OrthoDB" id="9810005at2"/>
<dbReference type="RefSeq" id="WP_135482937.1">
    <property type="nucleotide sequence ID" value="NZ_SRMF01000003.1"/>
</dbReference>
<keyword evidence="3" id="KW-0378">Hydrolase</keyword>
<feature type="binding site" evidence="4">
    <location>
        <position position="106"/>
    </location>
    <ligand>
        <name>a divalent metal cation</name>
        <dbReference type="ChEBI" id="CHEBI:60240"/>
        <label>1</label>
    </ligand>
</feature>
<evidence type="ECO:0000313" key="5">
    <source>
        <dbReference type="EMBL" id="TGG93227.1"/>
    </source>
</evidence>
<dbReference type="InterPro" id="IPR001130">
    <property type="entry name" value="TatD-like"/>
</dbReference>
<accession>A0A4Z0W781</accession>
<evidence type="ECO:0000256" key="1">
    <source>
        <dbReference type="ARBA" id="ARBA00009275"/>
    </source>
</evidence>
<reference evidence="5 6" key="1">
    <citation type="submission" date="2019-04" db="EMBL/GenBank/DDBJ databases">
        <title>Natronospirillum operosus gen. nov., sp. nov., a haloalkaliphilic satellite isolated from decaying biomass of laboratory culture of cyanobacterium Geitlerinema sp. and proposal of Natronospirillaceae fam. nov. and Saccharospirillaceae fam. nov.</title>
        <authorList>
            <person name="Kevbrin V."/>
            <person name="Boltyanskaya Y."/>
            <person name="Koziaeva V."/>
            <person name="Grouzdev D.S."/>
            <person name="Park M."/>
            <person name="Cho J."/>
        </authorList>
    </citation>
    <scope>NUCLEOTIDE SEQUENCE [LARGE SCALE GENOMIC DNA]</scope>
    <source>
        <strain evidence="5 6">G-116</strain>
    </source>
</reference>
<feature type="binding site" evidence="4">
    <location>
        <position position="217"/>
    </location>
    <ligand>
        <name>a divalent metal cation</name>
        <dbReference type="ChEBI" id="CHEBI:60240"/>
        <label>1</label>
    </ligand>
</feature>
<dbReference type="PROSITE" id="PS01090">
    <property type="entry name" value="TATD_2"/>
    <property type="match status" value="1"/>
</dbReference>
<dbReference type="GO" id="GO:0016788">
    <property type="term" value="F:hydrolase activity, acting on ester bonds"/>
    <property type="evidence" value="ECO:0007669"/>
    <property type="project" value="InterPro"/>
</dbReference>
<evidence type="ECO:0000256" key="4">
    <source>
        <dbReference type="PIRSR" id="PIRSR005902-1"/>
    </source>
</evidence>
<feature type="binding site" evidence="4">
    <location>
        <position position="167"/>
    </location>
    <ligand>
        <name>a divalent metal cation</name>
        <dbReference type="ChEBI" id="CHEBI:60240"/>
        <label>2</label>
    </ligand>
</feature>
<protein>
    <submittedName>
        <fullName evidence="5">TatD family deoxyribonuclease</fullName>
    </submittedName>
</protein>
<dbReference type="GO" id="GO:0004536">
    <property type="term" value="F:DNA nuclease activity"/>
    <property type="evidence" value="ECO:0007669"/>
    <property type="project" value="InterPro"/>
</dbReference>
<dbReference type="PIRSF" id="PIRSF005902">
    <property type="entry name" value="DNase_TatD"/>
    <property type="match status" value="1"/>
</dbReference>
<dbReference type="InterPro" id="IPR015991">
    <property type="entry name" value="TatD/YcfH-like"/>
</dbReference>